<evidence type="ECO:0000313" key="6">
    <source>
        <dbReference type="Proteomes" id="UP000034004"/>
    </source>
</evidence>
<dbReference type="PANTHER" id="PTHR12302:SF3">
    <property type="entry name" value="SERINE_THREONINE-PROTEIN KINASE 31"/>
    <property type="match status" value="1"/>
</dbReference>
<organism evidence="5 6">
    <name type="scientific">Candidatus Roizmanbacteria bacterium GW2011_GWC2_34_23</name>
    <dbReference type="NCBI Taxonomy" id="1618484"/>
    <lineage>
        <taxon>Bacteria</taxon>
        <taxon>Candidatus Roizmaniibacteriota</taxon>
    </lineage>
</organism>
<dbReference type="GO" id="GO:0016787">
    <property type="term" value="F:hydrolase activity"/>
    <property type="evidence" value="ECO:0007669"/>
    <property type="project" value="UniProtKB-KW"/>
</dbReference>
<dbReference type="EMBL" id="LBPR01000004">
    <property type="protein sequence ID" value="KKP62819.1"/>
    <property type="molecule type" value="Genomic_DNA"/>
</dbReference>
<name>A0A0G0B0G2_9BACT</name>
<dbReference type="GO" id="GO:0004519">
    <property type="term" value="F:endonuclease activity"/>
    <property type="evidence" value="ECO:0007669"/>
    <property type="project" value="UniProtKB-KW"/>
</dbReference>
<accession>A0A0G0B0G2</accession>
<keyword evidence="3" id="KW-0378">Hydrolase</keyword>
<proteinExistence type="predicted"/>
<reference evidence="5 6" key="1">
    <citation type="journal article" date="2015" name="Nature">
        <title>rRNA introns, odd ribosomes, and small enigmatic genomes across a large radiation of phyla.</title>
        <authorList>
            <person name="Brown C.T."/>
            <person name="Hug L.A."/>
            <person name="Thomas B.C."/>
            <person name="Sharon I."/>
            <person name="Castelle C.J."/>
            <person name="Singh A."/>
            <person name="Wilkins M.J."/>
            <person name="Williams K.H."/>
            <person name="Banfield J.F."/>
        </authorList>
    </citation>
    <scope>NUCLEOTIDE SEQUENCE [LARGE SCALE GENOMIC DNA]</scope>
</reference>
<evidence type="ECO:0000259" key="4">
    <source>
        <dbReference type="PROSITE" id="PS50830"/>
    </source>
</evidence>
<feature type="domain" description="TNase-like" evidence="4">
    <location>
        <begin position="51"/>
        <end position="173"/>
    </location>
</feature>
<evidence type="ECO:0000256" key="1">
    <source>
        <dbReference type="ARBA" id="ARBA00022722"/>
    </source>
</evidence>
<protein>
    <submittedName>
        <fullName evidence="5">Micrococcal nuclease (Thermonuclease) family enzyme</fullName>
    </submittedName>
</protein>
<dbReference type="PANTHER" id="PTHR12302">
    <property type="entry name" value="EBNA2 BINDING PROTEIN P100"/>
    <property type="match status" value="1"/>
</dbReference>
<dbReference type="Pfam" id="PF00565">
    <property type="entry name" value="SNase"/>
    <property type="match status" value="1"/>
</dbReference>
<dbReference type="InterPro" id="IPR035437">
    <property type="entry name" value="SNase_OB-fold_sf"/>
</dbReference>
<dbReference type="STRING" id="1618484.UR56_C0004G0012"/>
<keyword evidence="2" id="KW-0255">Endonuclease</keyword>
<evidence type="ECO:0000256" key="3">
    <source>
        <dbReference type="ARBA" id="ARBA00022801"/>
    </source>
</evidence>
<keyword evidence="1" id="KW-0540">Nuclease</keyword>
<evidence type="ECO:0000313" key="5">
    <source>
        <dbReference type="EMBL" id="KKP62819.1"/>
    </source>
</evidence>
<comment type="caution">
    <text evidence="5">The sequence shown here is derived from an EMBL/GenBank/DDBJ whole genome shotgun (WGS) entry which is preliminary data.</text>
</comment>
<dbReference type="AlphaFoldDB" id="A0A0G0B0G2"/>
<evidence type="ECO:0000256" key="2">
    <source>
        <dbReference type="ARBA" id="ARBA00022759"/>
    </source>
</evidence>
<gene>
    <name evidence="5" type="ORF">UR56_C0004G0012</name>
</gene>
<dbReference type="Proteomes" id="UP000034004">
    <property type="component" value="Unassembled WGS sequence"/>
</dbReference>
<dbReference type="SMART" id="SM00318">
    <property type="entry name" value="SNc"/>
    <property type="match status" value="1"/>
</dbReference>
<dbReference type="Gene3D" id="2.40.50.90">
    <property type="match status" value="1"/>
</dbReference>
<sequence length="175" mass="19718">MTGLTKKQTVYVLAIILAVIQIFFGKNNPLPKVSIVPTNVSTPESCRGQACLTQVKVIRVIDGDTIEIEGKIKVRYIGVNSPESEQCFANESYLENKKLLEGKTITLIKDVSDKDKYGRLLRYVYVGDLFVNDYLITNGFAKIMMIKPDIKYSQQFKDDQAEAKVNNLGIWKSCN</sequence>
<dbReference type="PROSITE" id="PS50830">
    <property type="entry name" value="TNASE_3"/>
    <property type="match status" value="1"/>
</dbReference>
<dbReference type="SUPFAM" id="SSF50199">
    <property type="entry name" value="Staphylococcal nuclease"/>
    <property type="match status" value="1"/>
</dbReference>
<dbReference type="InterPro" id="IPR016071">
    <property type="entry name" value="Staphylococal_nuclease_OB-fold"/>
</dbReference>